<evidence type="ECO:0000313" key="2">
    <source>
        <dbReference type="EMBL" id="SCB51369.1"/>
    </source>
</evidence>
<evidence type="ECO:0000256" key="1">
    <source>
        <dbReference type="SAM" id="MobiDB-lite"/>
    </source>
</evidence>
<dbReference type="OrthoDB" id="7395290at2"/>
<proteinExistence type="predicted"/>
<reference evidence="2 3" key="1">
    <citation type="submission" date="2016-08" db="EMBL/GenBank/DDBJ databases">
        <authorList>
            <person name="Seilhamer J.J."/>
        </authorList>
    </citation>
    <scope>NUCLEOTIDE SEQUENCE [LARGE SCALE GENOMIC DNA]</scope>
    <source>
        <strain evidence="2 3">P1-7</strain>
    </source>
</reference>
<feature type="region of interest" description="Disordered" evidence="1">
    <location>
        <begin position="22"/>
        <end position="42"/>
    </location>
</feature>
<dbReference type="AlphaFoldDB" id="A0A1C3XGM9"/>
<dbReference type="Proteomes" id="UP000199205">
    <property type="component" value="Unassembled WGS sequence"/>
</dbReference>
<protein>
    <submittedName>
        <fullName evidence="2">Uncharacterized protein</fullName>
    </submittedName>
</protein>
<dbReference type="RefSeq" id="WP_092577046.1">
    <property type="nucleotide sequence ID" value="NZ_FMAF01000039.1"/>
</dbReference>
<accession>A0A1C3XGM9</accession>
<name>A0A1C3XGM9_9HYPH</name>
<gene>
    <name evidence="2" type="ORF">GA0061101_1396</name>
</gene>
<sequence length="606" mass="67638">MSFLRFGSKWLGLEVFGRKGLDDPQTSGRGFDERPSAGDNSPFQRFFEQWERERDLNKVASHQHYATSKAIEILSPEERGELLADLADRPGIHDGNRDDKSPREKAAYNATWNIWRHDVEVRKEHLGALLAYLLGNPNFRDKNYYEEQFGKLMQLIDSAIKHGAYLSRGDCEALVQMAAAVRNGHKAYGKADKKKMIARAEKLEKLAGVKISATEFLMQRCEGAENPWAIANRDRPNAQFWADLLAEITIALEEIRGATKGNKHRWLRDITAFAAAWPTVGEVAPRFKAWDEGGKPFASLSQHNGKRTGFTNPDAYRDLPRMIALAQAHSRYNWKSDQIPGLDVLADLENPQWTALVEQLITQRRATQATKAWERDMLALCQTLGVETVEMKLHDWLALFHTPALDMAVYTDVCNGERFAAAIDRLDEAHPDWPARHAGEIAALARAVAMKVASGDGKGICGALQSQLIRLDDHVYKNTRVTDGILGLAKPSYKHSDGRSTYESLTTWMRLSVENEEFLRGAVWLVALMPDRARAVDALEKVAQTAATYVWTGDDGMRSNIVANAAVATLIAMGGTDIGPAVLRLSKAIENRSINSPLFRYLNGDA</sequence>
<organism evidence="2 3">
    <name type="scientific">Rhizobium lusitanum</name>
    <dbReference type="NCBI Taxonomy" id="293958"/>
    <lineage>
        <taxon>Bacteria</taxon>
        <taxon>Pseudomonadati</taxon>
        <taxon>Pseudomonadota</taxon>
        <taxon>Alphaproteobacteria</taxon>
        <taxon>Hyphomicrobiales</taxon>
        <taxon>Rhizobiaceae</taxon>
        <taxon>Rhizobium/Agrobacterium group</taxon>
        <taxon>Rhizobium</taxon>
    </lineage>
</organism>
<evidence type="ECO:0000313" key="3">
    <source>
        <dbReference type="Proteomes" id="UP000199205"/>
    </source>
</evidence>
<dbReference type="EMBL" id="FMAF01000039">
    <property type="protein sequence ID" value="SCB51369.1"/>
    <property type="molecule type" value="Genomic_DNA"/>
</dbReference>